<feature type="transmembrane region" description="Helical" evidence="2">
    <location>
        <begin position="28"/>
        <end position="47"/>
    </location>
</feature>
<feature type="compositionally biased region" description="Polar residues" evidence="1">
    <location>
        <begin position="398"/>
        <end position="407"/>
    </location>
</feature>
<reference evidence="3" key="1">
    <citation type="submission" date="2016-08" db="EMBL/GenBank/DDBJ databases">
        <authorList>
            <person name="Seilhamer J.J."/>
        </authorList>
    </citation>
    <scope>NUCLEOTIDE SEQUENCE</scope>
    <source>
        <strain evidence="3">86-1</strain>
    </source>
</reference>
<dbReference type="RefSeq" id="WP_232088326.1">
    <property type="nucleotide sequence ID" value="NZ_LT608333.1"/>
</dbReference>
<accession>A0A212L8N0</accession>
<gene>
    <name evidence="3" type="ORF">KL86DES1_21630</name>
</gene>
<proteinExistence type="predicted"/>
<keyword evidence="2" id="KW-0812">Transmembrane</keyword>
<evidence type="ECO:0000256" key="2">
    <source>
        <dbReference type="SAM" id="Phobius"/>
    </source>
</evidence>
<feature type="compositionally biased region" description="Polar residues" evidence="1">
    <location>
        <begin position="463"/>
        <end position="472"/>
    </location>
</feature>
<feature type="region of interest" description="Disordered" evidence="1">
    <location>
        <begin position="1"/>
        <end position="21"/>
    </location>
</feature>
<feature type="region of interest" description="Disordered" evidence="1">
    <location>
        <begin position="73"/>
        <end position="136"/>
    </location>
</feature>
<dbReference type="EMBL" id="FMJC01000002">
    <property type="protein sequence ID" value="SCM73934.1"/>
    <property type="molecule type" value="Genomic_DNA"/>
</dbReference>
<evidence type="ECO:0000256" key="1">
    <source>
        <dbReference type="SAM" id="MobiDB-lite"/>
    </source>
</evidence>
<name>A0A212L8N0_9BACT</name>
<feature type="compositionally biased region" description="Low complexity" evidence="1">
    <location>
        <begin position="434"/>
        <end position="450"/>
    </location>
</feature>
<keyword evidence="2" id="KW-0472">Membrane</keyword>
<feature type="compositionally biased region" description="Polar residues" evidence="1">
    <location>
        <begin position="102"/>
        <end position="115"/>
    </location>
</feature>
<feature type="region of interest" description="Disordered" evidence="1">
    <location>
        <begin position="390"/>
        <end position="513"/>
    </location>
</feature>
<protein>
    <submittedName>
        <fullName evidence="3">Uncharacterized protein</fullName>
    </submittedName>
</protein>
<organism evidence="3">
    <name type="scientific">uncultured Desulfovibrio sp</name>
    <dbReference type="NCBI Taxonomy" id="167968"/>
    <lineage>
        <taxon>Bacteria</taxon>
        <taxon>Pseudomonadati</taxon>
        <taxon>Thermodesulfobacteriota</taxon>
        <taxon>Desulfovibrionia</taxon>
        <taxon>Desulfovibrionales</taxon>
        <taxon>Desulfovibrionaceae</taxon>
        <taxon>Desulfovibrio</taxon>
        <taxon>environmental samples</taxon>
    </lineage>
</organism>
<dbReference type="AlphaFoldDB" id="A0A212L8N0"/>
<evidence type="ECO:0000313" key="3">
    <source>
        <dbReference type="EMBL" id="SCM73934.1"/>
    </source>
</evidence>
<feature type="compositionally biased region" description="Low complexity" evidence="1">
    <location>
        <begin position="476"/>
        <end position="497"/>
    </location>
</feature>
<sequence>MKLDKKEPGVPGIVNLPDPAPGRGGRKVVVLALLAVLLVGGAAYWLTRDKDTRDHWRDQAAAVIDNATSGTPLAGVGDVLRDAPPPPPPSVVSPYTAPGTLAGQNVQGTVNSPTDATMPGNGTAAGPDGSAAPTGLTPRVTEDSRVRPQFVENLAAYLVSRFKPGPRVGTLNTSVQSVNQRFGSKLTGLGDGDAGGRVALLRYAFHPTMLQGLYSLYVDRFMEDIAREARARDLNAEQTQQLYMALAGKFVMLAGALEGVAATPDLDARLRQMDAAAQNTVGINSQMAEATFEYDQLREAKASQAQINTAQLRVDGLGARFRRSLEEQAVAQRALVNAVRRGAGQTMDDDELIFVARWADRRLKQDPQAMASVQTSAGILRDLSRRCAQAATGAPVQRNGSSASHNGSPAPHNGAPASYPGAAQQPVYSGSMTGQGAAPGATQGLTPPAGNGALSAPAPASVLTPTPAQVPSQGMAPAVPAAPTAPHASPALTLPAARPEAVGSPAQVGGQGR</sequence>
<keyword evidence="2" id="KW-1133">Transmembrane helix</keyword>